<feature type="compositionally biased region" description="Low complexity" evidence="1">
    <location>
        <begin position="208"/>
        <end position="228"/>
    </location>
</feature>
<evidence type="ECO:0000256" key="1">
    <source>
        <dbReference type="SAM" id="MobiDB-lite"/>
    </source>
</evidence>
<dbReference type="Proteomes" id="UP000835052">
    <property type="component" value="Unassembled WGS sequence"/>
</dbReference>
<dbReference type="InterPro" id="IPR005049">
    <property type="entry name" value="STL-like"/>
</dbReference>
<sequence>MRSYGRILILATIIMISVIFMSFFDGKHRIRTVRSYFPMEKKKKIGEKVPIAPGAVIKPSGKWIVVTSVNPPTNDVIRLASFREWNLVVVGDTKTPKNWHLDGVHFLDVDFQKSLGFGILDVIPYKSYTRKNIGYLYAIAHGAEWIYDTDDDNKPYGKGLDQFDYTPTVSGLRYQVDNRSVDSRTTRMEKTGLDCAEEWAFLPSNRASSTKIPTSTPSTVFSTPMTSPGSTNASINSPRLSFWRQNTLFHRKAFLTLFLPVTVAFSLSKRVACRVAAISRQVYSQSGEIVRFLRDWNCSKPTIEGCLVELAEEFLRHKFWGEEDATLARLWAVDLKNLNYTYPVIQSSNSSDYGLRKTEENSEEVNCRPMNLDLKVDTPVNNKIPAKERAITKLENMAQLDSWCDLDYGSILPTAKSPLNYVYLSESENKDGFLSYYCLNEVKEMNLQNVQGYFLIRDDVIFNFWHAIDFSKALYIKENFTKNDYGEKFGEKMGAGAVQRINKKMSSIDEKNESDSQADFILGKDDSISRKSWSTRDFFYLPSQNLDWYAELIEIFHSERFFQQFALERFVRTVEYERKPIEITWTNGKSWENYNESTIGYFPLNFEQLQDENSRKE</sequence>
<dbReference type="Pfam" id="PF03385">
    <property type="entry name" value="STELLO"/>
    <property type="match status" value="2"/>
</dbReference>
<dbReference type="AlphaFoldDB" id="A0A8S1HLI7"/>
<accession>A0A8S1HLI7</accession>
<dbReference type="PANTHER" id="PTHR31362:SF0">
    <property type="entry name" value="EXOSTOSIN DOMAIN-CONTAINING PROTEIN-RELATED"/>
    <property type="match status" value="1"/>
</dbReference>
<feature type="region of interest" description="Disordered" evidence="1">
    <location>
        <begin position="208"/>
        <end position="232"/>
    </location>
</feature>
<feature type="transmembrane region" description="Helical" evidence="2">
    <location>
        <begin position="7"/>
        <end position="24"/>
    </location>
</feature>
<dbReference type="EMBL" id="CAJGYM010000063">
    <property type="protein sequence ID" value="CAD6195933.1"/>
    <property type="molecule type" value="Genomic_DNA"/>
</dbReference>
<gene>
    <name evidence="3" type="ORF">CAUJ_LOCUS11851</name>
</gene>
<dbReference type="PANTHER" id="PTHR31362">
    <property type="entry name" value="GLYCOSYLTRANSFERASE STELLO1-RELATED"/>
    <property type="match status" value="1"/>
</dbReference>
<evidence type="ECO:0000313" key="4">
    <source>
        <dbReference type="Proteomes" id="UP000835052"/>
    </source>
</evidence>
<evidence type="ECO:0000256" key="2">
    <source>
        <dbReference type="SAM" id="Phobius"/>
    </source>
</evidence>
<dbReference type="OrthoDB" id="6045904at2759"/>
<keyword evidence="2" id="KW-0472">Membrane</keyword>
<name>A0A8S1HLI7_9PELO</name>
<proteinExistence type="predicted"/>
<keyword evidence="4" id="KW-1185">Reference proteome</keyword>
<reference evidence="3" key="1">
    <citation type="submission" date="2020-10" db="EMBL/GenBank/DDBJ databases">
        <authorList>
            <person name="Kikuchi T."/>
        </authorList>
    </citation>
    <scope>NUCLEOTIDE SEQUENCE</scope>
    <source>
        <strain evidence="3">NKZ352</strain>
    </source>
</reference>
<protein>
    <submittedName>
        <fullName evidence="3">Uncharacterized protein</fullName>
    </submittedName>
</protein>
<comment type="caution">
    <text evidence="3">The sequence shown here is derived from an EMBL/GenBank/DDBJ whole genome shotgun (WGS) entry which is preliminary data.</text>
</comment>
<organism evidence="3 4">
    <name type="scientific">Caenorhabditis auriculariae</name>
    <dbReference type="NCBI Taxonomy" id="2777116"/>
    <lineage>
        <taxon>Eukaryota</taxon>
        <taxon>Metazoa</taxon>
        <taxon>Ecdysozoa</taxon>
        <taxon>Nematoda</taxon>
        <taxon>Chromadorea</taxon>
        <taxon>Rhabditida</taxon>
        <taxon>Rhabditina</taxon>
        <taxon>Rhabditomorpha</taxon>
        <taxon>Rhabditoidea</taxon>
        <taxon>Rhabditidae</taxon>
        <taxon>Peloderinae</taxon>
        <taxon>Caenorhabditis</taxon>
    </lineage>
</organism>
<evidence type="ECO:0000313" key="3">
    <source>
        <dbReference type="EMBL" id="CAD6195933.1"/>
    </source>
</evidence>
<keyword evidence="2" id="KW-1133">Transmembrane helix</keyword>
<keyword evidence="2" id="KW-0812">Transmembrane</keyword>